<reference evidence="2 3" key="1">
    <citation type="journal article" date="2013" name="ISME J.">
        <title>By their genes ye shall know them: genomic signatures of predatory bacteria.</title>
        <authorList>
            <person name="Pasternak Z."/>
            <person name="Pietrokovski S."/>
            <person name="Rotem O."/>
            <person name="Gophna U."/>
            <person name="Lurie-Weinberger M.N."/>
            <person name="Jurkevitch E."/>
        </authorList>
    </citation>
    <scope>NUCLEOTIDE SEQUENCE [LARGE SCALE GENOMIC DNA]</scope>
    <source>
        <strain evidence="2 3">JSS</strain>
    </source>
</reference>
<accession>M4V7A0</accession>
<dbReference type="HOGENOM" id="CLU_1623909_0_0_7"/>
<feature type="chain" id="PRO_5004060434" description="HNH nuclease domain-containing protein" evidence="1">
    <location>
        <begin position="23"/>
        <end position="163"/>
    </location>
</feature>
<evidence type="ECO:0000256" key="1">
    <source>
        <dbReference type="SAM" id="SignalP"/>
    </source>
</evidence>
<dbReference type="InterPro" id="IPR003615">
    <property type="entry name" value="HNH_nuc"/>
</dbReference>
<feature type="signal peptide" evidence="1">
    <location>
        <begin position="1"/>
        <end position="22"/>
    </location>
</feature>
<evidence type="ECO:0008006" key="4">
    <source>
        <dbReference type="Google" id="ProtNLM"/>
    </source>
</evidence>
<dbReference type="STRING" id="1184267.A11Q_1056"/>
<keyword evidence="3" id="KW-1185">Reference proteome</keyword>
<protein>
    <recommendedName>
        <fullName evidence="4">HNH nuclease domain-containing protein</fullName>
    </recommendedName>
</protein>
<keyword evidence="1" id="KW-0732">Signal</keyword>
<dbReference type="PATRIC" id="fig|1184267.3.peg.1070"/>
<name>M4V7A0_9BACT</name>
<sequence length="163" mass="18705">MKFKSVLSLVLGLILVTSTALAGERFPTEPIESVTPGSLCEDSPIRRYPEGIVYCERDVDTQLKRDIIKMYDERFGFSIRQMNRMDFKIDHFIPLSLGGSNDIENLWPQHKSVYEVTDELEHLLSRKISSGAIKQVEAVRVIKEAKHNLDRVPELMHYVEGLE</sequence>
<dbReference type="EMBL" id="CP003537">
    <property type="protein sequence ID" value="AGH95272.1"/>
    <property type="molecule type" value="Genomic_DNA"/>
</dbReference>
<evidence type="ECO:0000313" key="2">
    <source>
        <dbReference type="EMBL" id="AGH95272.1"/>
    </source>
</evidence>
<proteinExistence type="predicted"/>
<dbReference type="Gene3D" id="1.10.30.50">
    <property type="match status" value="1"/>
</dbReference>
<dbReference type="CDD" id="cd00085">
    <property type="entry name" value="HNHc"/>
    <property type="match status" value="1"/>
</dbReference>
<organism evidence="2 3">
    <name type="scientific">Pseudobdellovibrio exovorus JSS</name>
    <dbReference type="NCBI Taxonomy" id="1184267"/>
    <lineage>
        <taxon>Bacteria</taxon>
        <taxon>Pseudomonadati</taxon>
        <taxon>Bdellovibrionota</taxon>
        <taxon>Bdellovibrionia</taxon>
        <taxon>Bdellovibrionales</taxon>
        <taxon>Pseudobdellovibrionaceae</taxon>
        <taxon>Pseudobdellovibrio</taxon>
    </lineage>
</organism>
<dbReference type="Proteomes" id="UP000012040">
    <property type="component" value="Chromosome"/>
</dbReference>
<dbReference type="eggNOG" id="ENOG5031957">
    <property type="taxonomic scope" value="Bacteria"/>
</dbReference>
<gene>
    <name evidence="2" type="ORF">A11Q_1056</name>
</gene>
<evidence type="ECO:0000313" key="3">
    <source>
        <dbReference type="Proteomes" id="UP000012040"/>
    </source>
</evidence>
<dbReference type="OrthoDB" id="9104842at2"/>
<dbReference type="KEGG" id="bex:A11Q_1056"/>
<dbReference type="RefSeq" id="WP_015469762.1">
    <property type="nucleotide sequence ID" value="NC_020813.1"/>
</dbReference>
<dbReference type="AlphaFoldDB" id="M4V7A0"/>